<evidence type="ECO:0000259" key="5">
    <source>
        <dbReference type="PROSITE" id="PS51462"/>
    </source>
</evidence>
<dbReference type="Pfam" id="PF00293">
    <property type="entry name" value="NUDIX"/>
    <property type="match status" value="1"/>
</dbReference>
<keyword evidence="2 6" id="KW-0378">Hydrolase</keyword>
<dbReference type="InterPro" id="IPR000086">
    <property type="entry name" value="NUDIX_hydrolase_dom"/>
</dbReference>
<gene>
    <name evidence="6" type="ORF">OG549_22480</name>
</gene>
<proteinExistence type="predicted"/>
<keyword evidence="3" id="KW-0460">Magnesium</keyword>
<evidence type="ECO:0000256" key="2">
    <source>
        <dbReference type="ARBA" id="ARBA00022801"/>
    </source>
</evidence>
<evidence type="ECO:0000256" key="4">
    <source>
        <dbReference type="SAM" id="MobiDB-lite"/>
    </source>
</evidence>
<accession>A0AAU2V7V1</accession>
<reference evidence="6" key="1">
    <citation type="submission" date="2022-10" db="EMBL/GenBank/DDBJ databases">
        <title>The complete genomes of actinobacterial strains from the NBC collection.</title>
        <authorList>
            <person name="Joergensen T.S."/>
            <person name="Alvarez Arevalo M."/>
            <person name="Sterndorff E.B."/>
            <person name="Faurdal D."/>
            <person name="Vuksanovic O."/>
            <person name="Mourched A.-S."/>
            <person name="Charusanti P."/>
            <person name="Shaw S."/>
            <person name="Blin K."/>
            <person name="Weber T."/>
        </authorList>
    </citation>
    <scope>NUCLEOTIDE SEQUENCE</scope>
    <source>
        <strain evidence="6">NBC_00003</strain>
    </source>
</reference>
<comment type="cofactor">
    <cofactor evidence="1">
        <name>Mg(2+)</name>
        <dbReference type="ChEBI" id="CHEBI:18420"/>
    </cofactor>
</comment>
<name>A0AAU2V7V1_9ACTN</name>
<dbReference type="AlphaFoldDB" id="A0AAU2V7V1"/>
<feature type="domain" description="Nudix hydrolase" evidence="5">
    <location>
        <begin position="10"/>
        <end position="149"/>
    </location>
</feature>
<dbReference type="PROSITE" id="PS51462">
    <property type="entry name" value="NUDIX"/>
    <property type="match status" value="1"/>
</dbReference>
<dbReference type="SUPFAM" id="SSF55811">
    <property type="entry name" value="Nudix"/>
    <property type="match status" value="1"/>
</dbReference>
<dbReference type="Gene3D" id="3.90.79.10">
    <property type="entry name" value="Nucleoside Triphosphate Pyrophosphohydrolase"/>
    <property type="match status" value="1"/>
</dbReference>
<evidence type="ECO:0000313" key="6">
    <source>
        <dbReference type="EMBL" id="WTW63194.1"/>
    </source>
</evidence>
<dbReference type="PANTHER" id="PTHR43046:SF12">
    <property type="entry name" value="GDP-MANNOSE MANNOSYL HYDROLASE"/>
    <property type="match status" value="1"/>
</dbReference>
<feature type="compositionally biased region" description="Basic and acidic residues" evidence="4">
    <location>
        <begin position="43"/>
        <end position="63"/>
    </location>
</feature>
<organism evidence="6">
    <name type="scientific">Streptomyces sp. NBC_00003</name>
    <dbReference type="NCBI Taxonomy" id="2903608"/>
    <lineage>
        <taxon>Bacteria</taxon>
        <taxon>Bacillati</taxon>
        <taxon>Actinomycetota</taxon>
        <taxon>Actinomycetes</taxon>
        <taxon>Kitasatosporales</taxon>
        <taxon>Streptomycetaceae</taxon>
        <taxon>Streptomyces</taxon>
    </lineage>
</organism>
<dbReference type="EMBL" id="CP108318">
    <property type="protein sequence ID" value="WTW63194.1"/>
    <property type="molecule type" value="Genomic_DNA"/>
</dbReference>
<dbReference type="InterPro" id="IPR015797">
    <property type="entry name" value="NUDIX_hydrolase-like_dom_sf"/>
</dbReference>
<feature type="region of interest" description="Disordered" evidence="4">
    <location>
        <begin position="38"/>
        <end position="63"/>
    </location>
</feature>
<evidence type="ECO:0000256" key="1">
    <source>
        <dbReference type="ARBA" id="ARBA00001946"/>
    </source>
</evidence>
<dbReference type="PANTHER" id="PTHR43046">
    <property type="entry name" value="GDP-MANNOSE MANNOSYL HYDROLASE"/>
    <property type="match status" value="1"/>
</dbReference>
<sequence>MNTRKPQHAMVGSAAAAFIQRDDGTVLLVHHAGTKHWVMPGGKADDGPHGGETPRRCCEREGREETGVPVSVGRLLAVQWLPSGRNGAYAHIPFACHLFVFAATISPDDQPNIRVPERELLGWGWWDPMRAPDVMDATNGRLLAAALRVASGAESPPCYLEELPRPGGAADSVEVIR</sequence>
<dbReference type="GO" id="GO:0016787">
    <property type="term" value="F:hydrolase activity"/>
    <property type="evidence" value="ECO:0007669"/>
    <property type="project" value="UniProtKB-KW"/>
</dbReference>
<protein>
    <submittedName>
        <fullName evidence="6">NUDIX hydrolase</fullName>
    </submittedName>
</protein>
<evidence type="ECO:0000256" key="3">
    <source>
        <dbReference type="ARBA" id="ARBA00022842"/>
    </source>
</evidence>